<gene>
    <name evidence="9" type="ORF">PENARI_c005G07680</name>
</gene>
<keyword evidence="4 7" id="KW-0812">Transmembrane</keyword>
<evidence type="ECO:0000256" key="7">
    <source>
        <dbReference type="SAM" id="Phobius"/>
    </source>
</evidence>
<reference evidence="9 10" key="1">
    <citation type="journal article" date="2016" name="Sci. Rep.">
        <title>Penicillium arizonense, a new, genome sequenced fungal species, reveals a high chemical diversity in secreted metabolites.</title>
        <authorList>
            <person name="Grijseels S."/>
            <person name="Nielsen J.C."/>
            <person name="Randelovic M."/>
            <person name="Nielsen J."/>
            <person name="Nielsen K.F."/>
            <person name="Workman M."/>
            <person name="Frisvad J.C."/>
        </authorList>
    </citation>
    <scope>NUCLEOTIDE SEQUENCE [LARGE SCALE GENOMIC DNA]</scope>
    <source>
        <strain evidence="9 10">CBS 141311</strain>
    </source>
</reference>
<evidence type="ECO:0000256" key="5">
    <source>
        <dbReference type="ARBA" id="ARBA00022989"/>
    </source>
</evidence>
<dbReference type="PANTHER" id="PTHR48020:SF22">
    <property type="entry name" value="MAJOR FACILITATOR SUPERFAMILY (MFS) PROFILE DOMAIN-CONTAINING PROTEIN-RELATED"/>
    <property type="match status" value="1"/>
</dbReference>
<sequence length="143" mass="15237">MVMAVSRLGGFNTLMYYSSTLFSMVGFDKPVAVSIVVGGTNFLFGFVNSAVIDRFGRVILIVTVLGMSLSLVVTAIGFHWIPVTHMDSASTTTAGSESWATILLLVTIILYVAFFAAGVAPVAWVGTELLLLEVRALGTRSIL</sequence>
<evidence type="ECO:0000256" key="3">
    <source>
        <dbReference type="ARBA" id="ARBA00022448"/>
    </source>
</evidence>
<dbReference type="InterPro" id="IPR020846">
    <property type="entry name" value="MFS_dom"/>
</dbReference>
<keyword evidence="5 7" id="KW-1133">Transmembrane helix</keyword>
<dbReference type="GO" id="GO:0016020">
    <property type="term" value="C:membrane"/>
    <property type="evidence" value="ECO:0007669"/>
    <property type="project" value="UniProtKB-SubCell"/>
</dbReference>
<dbReference type="InterPro" id="IPR036259">
    <property type="entry name" value="MFS_trans_sf"/>
</dbReference>
<dbReference type="GO" id="GO:0005366">
    <property type="term" value="F:myo-inositol:proton symporter activity"/>
    <property type="evidence" value="ECO:0007669"/>
    <property type="project" value="TreeGrafter"/>
</dbReference>
<comment type="similarity">
    <text evidence="2">Belongs to the major facilitator superfamily. Sugar transporter (TC 2.A.1.1) family.</text>
</comment>
<evidence type="ECO:0000313" key="10">
    <source>
        <dbReference type="Proteomes" id="UP000177622"/>
    </source>
</evidence>
<dbReference type="RefSeq" id="XP_022490568.1">
    <property type="nucleotide sequence ID" value="XM_022629867.1"/>
</dbReference>
<protein>
    <recommendedName>
        <fullName evidence="8">Major facilitator superfamily (MFS) profile domain-containing protein</fullName>
    </recommendedName>
</protein>
<dbReference type="Proteomes" id="UP000177622">
    <property type="component" value="Unassembled WGS sequence"/>
</dbReference>
<dbReference type="Pfam" id="PF00083">
    <property type="entry name" value="Sugar_tr"/>
    <property type="match status" value="1"/>
</dbReference>
<dbReference type="EMBL" id="LXJU01000005">
    <property type="protein sequence ID" value="OGE55138.1"/>
    <property type="molecule type" value="Genomic_DNA"/>
</dbReference>
<dbReference type="GeneID" id="34574601"/>
<comment type="subcellular location">
    <subcellularLocation>
        <location evidence="1">Membrane</location>
        <topology evidence="1">Multi-pass membrane protein</topology>
    </subcellularLocation>
</comment>
<dbReference type="InterPro" id="IPR050814">
    <property type="entry name" value="Myo-inositol_Transporter"/>
</dbReference>
<feature type="transmembrane region" description="Helical" evidence="7">
    <location>
        <begin position="101"/>
        <end position="125"/>
    </location>
</feature>
<feature type="transmembrane region" description="Helical" evidence="7">
    <location>
        <begin position="58"/>
        <end position="81"/>
    </location>
</feature>
<dbReference type="PRINTS" id="PR00171">
    <property type="entry name" value="SUGRTRNSPORT"/>
</dbReference>
<organism evidence="9 10">
    <name type="scientific">Penicillium arizonense</name>
    <dbReference type="NCBI Taxonomy" id="1835702"/>
    <lineage>
        <taxon>Eukaryota</taxon>
        <taxon>Fungi</taxon>
        <taxon>Dikarya</taxon>
        <taxon>Ascomycota</taxon>
        <taxon>Pezizomycotina</taxon>
        <taxon>Eurotiomycetes</taxon>
        <taxon>Eurotiomycetidae</taxon>
        <taxon>Eurotiales</taxon>
        <taxon>Aspergillaceae</taxon>
        <taxon>Penicillium</taxon>
    </lineage>
</organism>
<evidence type="ECO:0000256" key="6">
    <source>
        <dbReference type="ARBA" id="ARBA00023136"/>
    </source>
</evidence>
<dbReference type="Gene3D" id="1.20.1250.20">
    <property type="entry name" value="MFS general substrate transporter like domains"/>
    <property type="match status" value="1"/>
</dbReference>
<evidence type="ECO:0000313" key="9">
    <source>
        <dbReference type="EMBL" id="OGE55138.1"/>
    </source>
</evidence>
<dbReference type="PANTHER" id="PTHR48020">
    <property type="entry name" value="PROTON MYO-INOSITOL COTRANSPORTER"/>
    <property type="match status" value="1"/>
</dbReference>
<dbReference type="OrthoDB" id="6339427at2759"/>
<dbReference type="InterPro" id="IPR005828">
    <property type="entry name" value="MFS_sugar_transport-like"/>
</dbReference>
<dbReference type="AlphaFoldDB" id="A0A1F5LPK8"/>
<evidence type="ECO:0000256" key="2">
    <source>
        <dbReference type="ARBA" id="ARBA00010992"/>
    </source>
</evidence>
<name>A0A1F5LPK8_PENAI</name>
<proteinExistence type="inferred from homology"/>
<accession>A0A1F5LPK8</accession>
<evidence type="ECO:0000259" key="8">
    <source>
        <dbReference type="PROSITE" id="PS50850"/>
    </source>
</evidence>
<dbReference type="PROSITE" id="PS50850">
    <property type="entry name" value="MFS"/>
    <property type="match status" value="1"/>
</dbReference>
<keyword evidence="3" id="KW-0813">Transport</keyword>
<feature type="transmembrane region" description="Helical" evidence="7">
    <location>
        <begin position="31"/>
        <end position="51"/>
    </location>
</feature>
<evidence type="ECO:0000256" key="1">
    <source>
        <dbReference type="ARBA" id="ARBA00004141"/>
    </source>
</evidence>
<keyword evidence="6 7" id="KW-0472">Membrane</keyword>
<evidence type="ECO:0000256" key="4">
    <source>
        <dbReference type="ARBA" id="ARBA00022692"/>
    </source>
</evidence>
<dbReference type="GO" id="GO:1904679">
    <property type="term" value="P:myo-inositol import across plasma membrane"/>
    <property type="evidence" value="ECO:0007669"/>
    <property type="project" value="TreeGrafter"/>
</dbReference>
<keyword evidence="10" id="KW-1185">Reference proteome</keyword>
<comment type="caution">
    <text evidence="9">The sequence shown here is derived from an EMBL/GenBank/DDBJ whole genome shotgun (WGS) entry which is preliminary data.</text>
</comment>
<feature type="domain" description="Major facilitator superfamily (MFS) profile" evidence="8">
    <location>
        <begin position="1"/>
        <end position="143"/>
    </location>
</feature>
<dbReference type="InterPro" id="IPR003663">
    <property type="entry name" value="Sugar/inositol_transpt"/>
</dbReference>